<dbReference type="Pfam" id="PF04681">
    <property type="entry name" value="Bys1"/>
    <property type="match status" value="1"/>
</dbReference>
<comment type="caution">
    <text evidence="2">The sequence shown here is derived from an EMBL/GenBank/DDBJ whole genome shotgun (WGS) entry which is preliminary data.</text>
</comment>
<keyword evidence="1" id="KW-0732">Signal</keyword>
<evidence type="ECO:0000313" key="2">
    <source>
        <dbReference type="EMBL" id="TQB76603.1"/>
    </source>
</evidence>
<dbReference type="EMBL" id="VIFY01000008">
    <property type="protein sequence ID" value="TQB76603.1"/>
    <property type="molecule type" value="Genomic_DNA"/>
</dbReference>
<evidence type="ECO:0000256" key="1">
    <source>
        <dbReference type="SAM" id="SignalP"/>
    </source>
</evidence>
<name>A0A507R2J4_MONPU</name>
<evidence type="ECO:0008006" key="4">
    <source>
        <dbReference type="Google" id="ProtNLM"/>
    </source>
</evidence>
<keyword evidence="3" id="KW-1185">Reference proteome</keyword>
<reference evidence="2 3" key="1">
    <citation type="submission" date="2019-06" db="EMBL/GenBank/DDBJ databases">
        <title>Wine fermentation using esterase from Monascus purpureus.</title>
        <authorList>
            <person name="Geng C."/>
            <person name="Zhang Y."/>
        </authorList>
    </citation>
    <scope>NUCLEOTIDE SEQUENCE [LARGE SCALE GENOMIC DNA]</scope>
    <source>
        <strain evidence="2">HQ1</strain>
    </source>
</reference>
<feature type="chain" id="PRO_5021226800" description="BYS1 domain protein" evidence="1">
    <location>
        <begin position="21"/>
        <end position="153"/>
    </location>
</feature>
<feature type="signal peptide" evidence="1">
    <location>
        <begin position="1"/>
        <end position="20"/>
    </location>
</feature>
<dbReference type="Proteomes" id="UP000319663">
    <property type="component" value="Unassembled WGS sequence"/>
</dbReference>
<sequence length="153" mass="15896">MHVSTLSLLSLSALSPLVNAVGNAIVLNELTAPVYLWSVGSSVGPAQIVPPGEAYSEPFRVDPSSGGIAIKITATENGLYDGSPQTIFSYSLVNDRVFYDLSDVYGDAFSGDYVALAPSDPSCPLIVWQNGVPGGGSNVKDCQSEANVTLNLG</sequence>
<dbReference type="PANTHER" id="PTHR36195">
    <property type="entry name" value="DOMAIN PROTEIN, PUTATIVE (AFU_ORTHOLOGUE AFUA_5G01990)-RELATED-RELATED"/>
    <property type="match status" value="1"/>
</dbReference>
<dbReference type="AlphaFoldDB" id="A0A507R2J4"/>
<gene>
    <name evidence="2" type="ORF">MPDQ_007524</name>
</gene>
<dbReference type="InterPro" id="IPR006771">
    <property type="entry name" value="CetA-like"/>
</dbReference>
<accession>A0A507R2J4</accession>
<dbReference type="OrthoDB" id="3682664at2759"/>
<dbReference type="STRING" id="5098.A0A507R2J4"/>
<evidence type="ECO:0000313" key="3">
    <source>
        <dbReference type="Proteomes" id="UP000319663"/>
    </source>
</evidence>
<proteinExistence type="predicted"/>
<dbReference type="PANTHER" id="PTHR36195:SF4">
    <property type="entry name" value="DOMAIN PROTEIN, PUTATIVE (AFU_ORTHOLOGUE AFUA_5G01990)-RELATED"/>
    <property type="match status" value="1"/>
</dbReference>
<organism evidence="2 3">
    <name type="scientific">Monascus purpureus</name>
    <name type="common">Red mold</name>
    <name type="synonym">Monascus anka</name>
    <dbReference type="NCBI Taxonomy" id="5098"/>
    <lineage>
        <taxon>Eukaryota</taxon>
        <taxon>Fungi</taxon>
        <taxon>Dikarya</taxon>
        <taxon>Ascomycota</taxon>
        <taxon>Pezizomycotina</taxon>
        <taxon>Eurotiomycetes</taxon>
        <taxon>Eurotiomycetidae</taxon>
        <taxon>Eurotiales</taxon>
        <taxon>Aspergillaceae</taxon>
        <taxon>Monascus</taxon>
    </lineage>
</organism>
<protein>
    <recommendedName>
        <fullName evidence="4">BYS1 domain protein</fullName>
    </recommendedName>
</protein>